<evidence type="ECO:0000313" key="4">
    <source>
        <dbReference type="EMBL" id="MCT8988331.1"/>
    </source>
</evidence>
<evidence type="ECO:0000313" key="5">
    <source>
        <dbReference type="Proteomes" id="UP001431192"/>
    </source>
</evidence>
<dbReference type="PROSITE" id="PS50977">
    <property type="entry name" value="HTH_TETR_2"/>
    <property type="match status" value="1"/>
</dbReference>
<dbReference type="InterPro" id="IPR009057">
    <property type="entry name" value="Homeodomain-like_sf"/>
</dbReference>
<dbReference type="SUPFAM" id="SSF46689">
    <property type="entry name" value="Homeodomain-like"/>
    <property type="match status" value="1"/>
</dbReference>
<organism evidence="4 5">
    <name type="scientific">Shewanella phaeophyticola</name>
    <dbReference type="NCBI Taxonomy" id="2978345"/>
    <lineage>
        <taxon>Bacteria</taxon>
        <taxon>Pseudomonadati</taxon>
        <taxon>Pseudomonadota</taxon>
        <taxon>Gammaproteobacteria</taxon>
        <taxon>Alteromonadales</taxon>
        <taxon>Shewanellaceae</taxon>
        <taxon>Shewanella</taxon>
    </lineage>
</organism>
<evidence type="ECO:0000256" key="1">
    <source>
        <dbReference type="ARBA" id="ARBA00023125"/>
    </source>
</evidence>
<dbReference type="RefSeq" id="WP_261734436.1">
    <property type="nucleotide sequence ID" value="NZ_JAODOQ010000001.1"/>
</dbReference>
<dbReference type="InterPro" id="IPR001647">
    <property type="entry name" value="HTH_TetR"/>
</dbReference>
<keyword evidence="1 2" id="KW-0238">DNA-binding</keyword>
<evidence type="ECO:0000256" key="2">
    <source>
        <dbReference type="PROSITE-ProRule" id="PRU00335"/>
    </source>
</evidence>
<feature type="domain" description="HTH tetR-type" evidence="3">
    <location>
        <begin position="10"/>
        <end position="70"/>
    </location>
</feature>
<dbReference type="Proteomes" id="UP001431192">
    <property type="component" value="Unassembled WGS sequence"/>
</dbReference>
<accession>A0ABT2P9S7</accession>
<proteinExistence type="predicted"/>
<sequence>MHCPQNECQLARSNNILNATERLIEDQGIVSFRLSQIIQESGCANASFYKLFESKEDLIVCCFLRNATSNHFQEFIDVTPNLSSLDKVLLPIIFTFETLYFSPVFNIVRQVAVNRLVWELASSEKSKIIEHRVNLYWQWIHKFIEDAVSGNELIATELEINELTQGITFYLSGALNAFQSQLIQGSYLQETRLTMFRHLQLLFERYNWITPLTFNQFERIGMKVHLYYQGIKEDINSCQRCLRQKKSNIVY</sequence>
<keyword evidence="5" id="KW-1185">Reference proteome</keyword>
<gene>
    <name evidence="4" type="ORF">N4T56_20175</name>
</gene>
<dbReference type="Pfam" id="PF00440">
    <property type="entry name" value="TetR_N"/>
    <property type="match status" value="1"/>
</dbReference>
<dbReference type="PRINTS" id="PR00455">
    <property type="entry name" value="HTHTETR"/>
</dbReference>
<protein>
    <submittedName>
        <fullName evidence="4">TetR/AcrR family transcriptional regulator</fullName>
    </submittedName>
</protein>
<dbReference type="Gene3D" id="1.10.357.10">
    <property type="entry name" value="Tetracycline Repressor, domain 2"/>
    <property type="match status" value="1"/>
</dbReference>
<reference evidence="4" key="1">
    <citation type="submission" date="2022-09" db="EMBL/GenBank/DDBJ databases">
        <title>Shewanella sp. KJ10-1 sp.nov, isolated from marine algae.</title>
        <authorList>
            <person name="Butt M."/>
            <person name="Lee J.K."/>
            <person name="Kim J.M."/>
            <person name="Choi D.G."/>
        </authorList>
    </citation>
    <scope>NUCLEOTIDE SEQUENCE</scope>
    <source>
        <strain evidence="4">KJ10-1</strain>
    </source>
</reference>
<comment type="caution">
    <text evidence="4">The sequence shown here is derived from an EMBL/GenBank/DDBJ whole genome shotgun (WGS) entry which is preliminary data.</text>
</comment>
<name>A0ABT2P9S7_9GAMM</name>
<feature type="DNA-binding region" description="H-T-H motif" evidence="2">
    <location>
        <begin position="33"/>
        <end position="52"/>
    </location>
</feature>
<dbReference type="EMBL" id="JAODOQ010000001">
    <property type="protein sequence ID" value="MCT8988331.1"/>
    <property type="molecule type" value="Genomic_DNA"/>
</dbReference>
<evidence type="ECO:0000259" key="3">
    <source>
        <dbReference type="PROSITE" id="PS50977"/>
    </source>
</evidence>